<dbReference type="SMART" id="SM00927">
    <property type="entry name" value="MutH"/>
    <property type="match status" value="1"/>
</dbReference>
<dbReference type="InterPro" id="IPR037057">
    <property type="entry name" value="DNA_rep_MutH/T2_RE_sf"/>
</dbReference>
<keyword evidence="2" id="KW-0255">Endonuclease</keyword>
<gene>
    <name evidence="5" type="ORF">K8U80_07100</name>
</gene>
<evidence type="ECO:0000256" key="3">
    <source>
        <dbReference type="ARBA" id="ARBA00022801"/>
    </source>
</evidence>
<name>A0A921LRN5_9ACTN</name>
<reference evidence="5" key="2">
    <citation type="submission" date="2021-09" db="EMBL/GenBank/DDBJ databases">
        <authorList>
            <person name="Gilroy R."/>
        </authorList>
    </citation>
    <scope>NUCLEOTIDE SEQUENCE</scope>
    <source>
        <strain evidence="5">ChiGjej2B2-7701</strain>
    </source>
</reference>
<evidence type="ECO:0000313" key="6">
    <source>
        <dbReference type="Proteomes" id="UP000746751"/>
    </source>
</evidence>
<protein>
    <recommendedName>
        <fullName evidence="4">DNA mismatch repair MutH/Type II restriction enzyme Sau3AI domain-containing protein</fullName>
    </recommendedName>
</protein>
<sequence>MDASIEFKRLLAHTDLSDGASIERYAVRLKGMTFRDILKLGIAPADSKEKHFDDSNYKGGMGNLLEERYFGYKSNSDERPDFPEAGVELKATCFDVRDHGQRLSAGERLVLTMIPYDRPIDIDFDSSHLWQKCKKILLVYYHRDKTINKYDQKIEFVRLFTPPKEDLKIIRDDYEKIVSYIRSGRADELSEGLTTYLGAATKGSTEARSWADQYYPHVEDDGTVTHRKAKKRAFSFKRQYMDYVLHHYLMGQNSDAEKVLELGDLRKETFEQHIESLISPHIGKTDKEIAAEYGLAYTGGKAQWTTLVYRMLGIRRNKAEEFVKAGISSRAVRIEGNGKIQESLSFAPFEFTDLLHEEWENSEFRSYLDETKFFFVVFKKHGNEYVLQGSTFWNMPVSDIDGEAKRCWDTTRATIEKGVVLTKTHRRDGTVVITNNLPGIADNSIAHVRPHASKSAYKFDGFEIGDIQRNGSKLPDGRWMTKQSFWFNNSYVLSILRQSLDC</sequence>
<dbReference type="GO" id="GO:0016787">
    <property type="term" value="F:hydrolase activity"/>
    <property type="evidence" value="ECO:0007669"/>
    <property type="project" value="UniProtKB-KW"/>
</dbReference>
<keyword evidence="3" id="KW-0378">Hydrolase</keyword>
<dbReference type="InterPro" id="IPR011335">
    <property type="entry name" value="Restrct_endonuc-II-like"/>
</dbReference>
<dbReference type="Gene3D" id="3.40.600.10">
    <property type="entry name" value="DNA mismatch repair MutH/Restriction endonuclease, type II"/>
    <property type="match status" value="2"/>
</dbReference>
<reference evidence="5" key="1">
    <citation type="journal article" date="2021" name="PeerJ">
        <title>Extensive microbial diversity within the chicken gut microbiome revealed by metagenomics and culture.</title>
        <authorList>
            <person name="Gilroy R."/>
            <person name="Ravi A."/>
            <person name="Getino M."/>
            <person name="Pursley I."/>
            <person name="Horton D.L."/>
            <person name="Alikhan N.F."/>
            <person name="Baker D."/>
            <person name="Gharbi K."/>
            <person name="Hall N."/>
            <person name="Watson M."/>
            <person name="Adriaenssens E.M."/>
            <person name="Foster-Nyarko E."/>
            <person name="Jarju S."/>
            <person name="Secka A."/>
            <person name="Antonio M."/>
            <person name="Oren A."/>
            <person name="Chaudhuri R.R."/>
            <person name="La Ragione R."/>
            <person name="Hildebrand F."/>
            <person name="Pallen M.J."/>
        </authorList>
    </citation>
    <scope>NUCLEOTIDE SEQUENCE</scope>
    <source>
        <strain evidence="5">ChiGjej2B2-7701</strain>
    </source>
</reference>
<comment type="caution">
    <text evidence="5">The sequence shown here is derived from an EMBL/GenBank/DDBJ whole genome shotgun (WGS) entry which is preliminary data.</text>
</comment>
<organism evidence="5 6">
    <name type="scientific">Collinsella ihumii</name>
    <dbReference type="NCBI Taxonomy" id="1720204"/>
    <lineage>
        <taxon>Bacteria</taxon>
        <taxon>Bacillati</taxon>
        <taxon>Actinomycetota</taxon>
        <taxon>Coriobacteriia</taxon>
        <taxon>Coriobacteriales</taxon>
        <taxon>Coriobacteriaceae</taxon>
        <taxon>Collinsella</taxon>
    </lineage>
</organism>
<evidence type="ECO:0000313" key="5">
    <source>
        <dbReference type="EMBL" id="HJG31149.1"/>
    </source>
</evidence>
<keyword evidence="1" id="KW-0540">Nuclease</keyword>
<dbReference type="AlphaFoldDB" id="A0A921LRN5"/>
<dbReference type="Proteomes" id="UP000746751">
    <property type="component" value="Unassembled WGS sequence"/>
</dbReference>
<dbReference type="GO" id="GO:0004519">
    <property type="term" value="F:endonuclease activity"/>
    <property type="evidence" value="ECO:0007669"/>
    <property type="project" value="UniProtKB-KW"/>
</dbReference>
<evidence type="ECO:0000256" key="2">
    <source>
        <dbReference type="ARBA" id="ARBA00022759"/>
    </source>
</evidence>
<evidence type="ECO:0000259" key="4">
    <source>
        <dbReference type="SMART" id="SM00927"/>
    </source>
</evidence>
<dbReference type="EMBL" id="DYVF01000044">
    <property type="protein sequence ID" value="HJG31149.1"/>
    <property type="molecule type" value="Genomic_DNA"/>
</dbReference>
<dbReference type="InterPro" id="IPR011337">
    <property type="entry name" value="DNA_rep_MutH/RE_typeII_Sau3AI"/>
</dbReference>
<dbReference type="NCBIfam" id="NF040973">
    <property type="entry name" value="restrict_Sau3AI"/>
    <property type="match status" value="1"/>
</dbReference>
<dbReference type="Pfam" id="PF02976">
    <property type="entry name" value="MutH"/>
    <property type="match status" value="1"/>
</dbReference>
<dbReference type="CDD" id="cd22356">
    <property type="entry name" value="Sau3AI_N-like"/>
    <property type="match status" value="1"/>
</dbReference>
<feature type="domain" description="DNA mismatch repair MutH/Type II restriction enzyme Sau3AI" evidence="4">
    <location>
        <begin position="72"/>
        <end position="173"/>
    </location>
</feature>
<evidence type="ECO:0000256" key="1">
    <source>
        <dbReference type="ARBA" id="ARBA00022722"/>
    </source>
</evidence>
<proteinExistence type="predicted"/>
<dbReference type="GO" id="GO:0003677">
    <property type="term" value="F:DNA binding"/>
    <property type="evidence" value="ECO:0007669"/>
    <property type="project" value="InterPro"/>
</dbReference>
<dbReference type="SUPFAM" id="SSF52980">
    <property type="entry name" value="Restriction endonuclease-like"/>
    <property type="match status" value="2"/>
</dbReference>
<accession>A0A921LRN5</accession>
<dbReference type="CDD" id="cd22355">
    <property type="entry name" value="Sau3AI_C"/>
    <property type="match status" value="1"/>
</dbReference>